<dbReference type="RefSeq" id="WP_267533924.1">
    <property type="nucleotide sequence ID" value="NZ_JAPNKA010000001.1"/>
</dbReference>
<sequence length="153" mass="16485">MRTADHAARRAPSSARWMALEGALCALLLAIGVGVCSMSARALGHTDTRRVTTVRERQRENSLSAHVFGPQRLVGVHAAPSQGHLELPRPGGKPPPLHQRSDTRLNPALRPEALLAERTRMRLSCVSPTSHHGRVADRPVIANCPAQGPPRTA</sequence>
<dbReference type="Proteomes" id="UP001207654">
    <property type="component" value="Unassembled WGS sequence"/>
</dbReference>
<protein>
    <recommendedName>
        <fullName evidence="4">Lipoprotein</fullName>
    </recommendedName>
</protein>
<reference evidence="2 3" key="1">
    <citation type="submission" date="2022-11" db="EMBL/GenBank/DDBJ databases">
        <title>Minimal conservation of predation-associated metabolite biosynthetic gene clusters underscores biosynthetic potential of Myxococcota including descriptions for ten novel species: Archangium lansinium sp. nov., Myxococcus landrumus sp. nov., Nannocystis bai.</title>
        <authorList>
            <person name="Ahearne A."/>
            <person name="Stevens C."/>
            <person name="Phillips K."/>
        </authorList>
    </citation>
    <scope>NUCLEOTIDE SEQUENCE [LARGE SCALE GENOMIC DNA]</scope>
    <source>
        <strain evidence="2 3">MIWBW</strain>
    </source>
</reference>
<dbReference type="EMBL" id="JAPNKA010000001">
    <property type="protein sequence ID" value="MCY1074973.1"/>
    <property type="molecule type" value="Genomic_DNA"/>
</dbReference>
<name>A0ABT3ZZZ6_9BACT</name>
<evidence type="ECO:0008006" key="4">
    <source>
        <dbReference type="Google" id="ProtNLM"/>
    </source>
</evidence>
<keyword evidence="3" id="KW-1185">Reference proteome</keyword>
<evidence type="ECO:0000313" key="2">
    <source>
        <dbReference type="EMBL" id="MCY1074973.1"/>
    </source>
</evidence>
<evidence type="ECO:0000256" key="1">
    <source>
        <dbReference type="SAM" id="MobiDB-lite"/>
    </source>
</evidence>
<organism evidence="2 3">
    <name type="scientific">Archangium lansingense</name>
    <dbReference type="NCBI Taxonomy" id="2995310"/>
    <lineage>
        <taxon>Bacteria</taxon>
        <taxon>Pseudomonadati</taxon>
        <taxon>Myxococcota</taxon>
        <taxon>Myxococcia</taxon>
        <taxon>Myxococcales</taxon>
        <taxon>Cystobacterineae</taxon>
        <taxon>Archangiaceae</taxon>
        <taxon>Archangium</taxon>
    </lineage>
</organism>
<gene>
    <name evidence="2" type="ORF">OV287_10760</name>
</gene>
<evidence type="ECO:0000313" key="3">
    <source>
        <dbReference type="Proteomes" id="UP001207654"/>
    </source>
</evidence>
<proteinExistence type="predicted"/>
<feature type="region of interest" description="Disordered" evidence="1">
    <location>
        <begin position="79"/>
        <end position="105"/>
    </location>
</feature>
<comment type="caution">
    <text evidence="2">The sequence shown here is derived from an EMBL/GenBank/DDBJ whole genome shotgun (WGS) entry which is preliminary data.</text>
</comment>
<accession>A0ABT3ZZZ6</accession>